<dbReference type="GO" id="GO:0003700">
    <property type="term" value="F:DNA-binding transcription factor activity"/>
    <property type="evidence" value="ECO:0007669"/>
    <property type="project" value="InterPro"/>
</dbReference>
<dbReference type="PANTHER" id="PTHR43280:SF32">
    <property type="entry name" value="TRANSCRIPTIONAL REGULATORY PROTEIN"/>
    <property type="match status" value="1"/>
</dbReference>
<comment type="caution">
    <text evidence="5">The sequence shown here is derived from an EMBL/GenBank/DDBJ whole genome shotgun (WGS) entry which is preliminary data.</text>
</comment>
<dbReference type="InterPro" id="IPR009057">
    <property type="entry name" value="Homeodomain-like_sf"/>
</dbReference>
<evidence type="ECO:0000259" key="4">
    <source>
        <dbReference type="PROSITE" id="PS01124"/>
    </source>
</evidence>
<dbReference type="SUPFAM" id="SSF46689">
    <property type="entry name" value="Homeodomain-like"/>
    <property type="match status" value="1"/>
</dbReference>
<accession>A0A7J5AP99</accession>
<name>A0A7J5AP99_9FLAO</name>
<dbReference type="SMART" id="SM00342">
    <property type="entry name" value="HTH_ARAC"/>
    <property type="match status" value="1"/>
</dbReference>
<feature type="domain" description="HTH araC/xylS-type" evidence="4">
    <location>
        <begin position="190"/>
        <end position="292"/>
    </location>
</feature>
<evidence type="ECO:0000256" key="3">
    <source>
        <dbReference type="ARBA" id="ARBA00023163"/>
    </source>
</evidence>
<evidence type="ECO:0000256" key="2">
    <source>
        <dbReference type="ARBA" id="ARBA00023125"/>
    </source>
</evidence>
<dbReference type="Proteomes" id="UP000467305">
    <property type="component" value="Unassembled WGS sequence"/>
</dbReference>
<dbReference type="Gene3D" id="1.10.10.60">
    <property type="entry name" value="Homeodomain-like"/>
    <property type="match status" value="2"/>
</dbReference>
<keyword evidence="6" id="KW-1185">Reference proteome</keyword>
<dbReference type="RefSeq" id="WP_150898657.1">
    <property type="nucleotide sequence ID" value="NZ_WAAU01000008.1"/>
</dbReference>
<dbReference type="PRINTS" id="PR00032">
    <property type="entry name" value="HTHARAC"/>
</dbReference>
<dbReference type="EMBL" id="WAAU01000008">
    <property type="protein sequence ID" value="KAB1159438.1"/>
    <property type="molecule type" value="Genomic_DNA"/>
</dbReference>
<dbReference type="InterPro" id="IPR020449">
    <property type="entry name" value="Tscrpt_reg_AraC-type_HTH"/>
</dbReference>
<dbReference type="GO" id="GO:0043565">
    <property type="term" value="F:sequence-specific DNA binding"/>
    <property type="evidence" value="ECO:0007669"/>
    <property type="project" value="InterPro"/>
</dbReference>
<reference evidence="5 6" key="1">
    <citation type="submission" date="2019-09" db="EMBL/GenBank/DDBJ databases">
        <authorList>
            <person name="Cao W.R."/>
        </authorList>
    </citation>
    <scope>NUCLEOTIDE SEQUENCE [LARGE SCALE GENOMIC DNA]</scope>
    <source>
        <strain evidence="6">a4</strain>
    </source>
</reference>
<keyword evidence="2" id="KW-0238">DNA-binding</keyword>
<evidence type="ECO:0000313" key="6">
    <source>
        <dbReference type="Proteomes" id="UP000467305"/>
    </source>
</evidence>
<dbReference type="PROSITE" id="PS01124">
    <property type="entry name" value="HTH_ARAC_FAMILY_2"/>
    <property type="match status" value="1"/>
</dbReference>
<evidence type="ECO:0000313" key="5">
    <source>
        <dbReference type="EMBL" id="KAB1159438.1"/>
    </source>
</evidence>
<protein>
    <submittedName>
        <fullName evidence="5">AraC family transcriptional regulator</fullName>
    </submittedName>
</protein>
<gene>
    <name evidence="5" type="ORF">F7018_03765</name>
</gene>
<keyword evidence="1" id="KW-0805">Transcription regulation</keyword>
<dbReference type="Pfam" id="PF12833">
    <property type="entry name" value="HTH_18"/>
    <property type="match status" value="1"/>
</dbReference>
<dbReference type="AlphaFoldDB" id="A0A7J5AP99"/>
<sequence length="294" mass="34289">MTFNTIEDLLEEMNISKFQKHQNFHILKFKDHLDEIPMKTDFRKCDFFQIVITKNHNVDVIVDNVSFSAMEDSITFMAPHQTLSTNVKSVEDLGLGYMLVFSSNFLRLGISEFDLIQKFPFFNVNYSPVYFLKENTVDFFYLMEKIYELFQEFSSENLEIIRSYLTILLYEGRKSFFNGEIQSTVASRHNEVAFAFENQIKETVNKRKPIEYYANKLNISSVYLSECVKKATGKTAKQIITEYVLLQASSMLLQSTKTIDEIAYTVGYTNTSNFGIFFKKHIGISPSTYRKNHK</sequence>
<proteinExistence type="predicted"/>
<evidence type="ECO:0000256" key="1">
    <source>
        <dbReference type="ARBA" id="ARBA00023015"/>
    </source>
</evidence>
<dbReference type="InterPro" id="IPR018060">
    <property type="entry name" value="HTH_AraC"/>
</dbReference>
<keyword evidence="3" id="KW-0804">Transcription</keyword>
<dbReference type="OrthoDB" id="1096411at2"/>
<organism evidence="5 6">
    <name type="scientific">Tenacibaculum aiptasiae</name>
    <dbReference type="NCBI Taxonomy" id="426481"/>
    <lineage>
        <taxon>Bacteria</taxon>
        <taxon>Pseudomonadati</taxon>
        <taxon>Bacteroidota</taxon>
        <taxon>Flavobacteriia</taxon>
        <taxon>Flavobacteriales</taxon>
        <taxon>Flavobacteriaceae</taxon>
        <taxon>Tenacibaculum</taxon>
    </lineage>
</organism>
<dbReference type="PANTHER" id="PTHR43280">
    <property type="entry name" value="ARAC-FAMILY TRANSCRIPTIONAL REGULATOR"/>
    <property type="match status" value="1"/>
</dbReference>